<organism evidence="1 2">
    <name type="scientific">Brassica cretica</name>
    <name type="common">Mustard</name>
    <dbReference type="NCBI Taxonomy" id="69181"/>
    <lineage>
        <taxon>Eukaryota</taxon>
        <taxon>Viridiplantae</taxon>
        <taxon>Streptophyta</taxon>
        <taxon>Embryophyta</taxon>
        <taxon>Tracheophyta</taxon>
        <taxon>Spermatophyta</taxon>
        <taxon>Magnoliopsida</taxon>
        <taxon>eudicotyledons</taxon>
        <taxon>Gunneridae</taxon>
        <taxon>Pentapetalae</taxon>
        <taxon>rosids</taxon>
        <taxon>malvids</taxon>
        <taxon>Brassicales</taxon>
        <taxon>Brassicaceae</taxon>
        <taxon>Brassiceae</taxon>
        <taxon>Brassica</taxon>
    </lineage>
</organism>
<evidence type="ECO:0000313" key="2">
    <source>
        <dbReference type="Proteomes" id="UP000712600"/>
    </source>
</evidence>
<sequence>MALVPLSYVHTAPPLVCPTLSVGEDDLVEWLRKYSLPPFVSLQVPTSKECASSYISGEIVIYEAFFDAGLRG</sequence>
<name>A0A8S9RPI6_BRACR</name>
<accession>A0A8S9RPI6</accession>
<protein>
    <submittedName>
        <fullName evidence="1">Uncharacterized protein</fullName>
    </submittedName>
</protein>
<proteinExistence type="predicted"/>
<dbReference type="AlphaFoldDB" id="A0A8S9RPI6"/>
<evidence type="ECO:0000313" key="1">
    <source>
        <dbReference type="EMBL" id="KAF3574833.1"/>
    </source>
</evidence>
<dbReference type="EMBL" id="QGKX02000095">
    <property type="protein sequence ID" value="KAF3574833.1"/>
    <property type="molecule type" value="Genomic_DNA"/>
</dbReference>
<dbReference type="Proteomes" id="UP000712600">
    <property type="component" value="Unassembled WGS sequence"/>
</dbReference>
<comment type="caution">
    <text evidence="1">The sequence shown here is derived from an EMBL/GenBank/DDBJ whole genome shotgun (WGS) entry which is preliminary data.</text>
</comment>
<reference evidence="1" key="1">
    <citation type="submission" date="2019-12" db="EMBL/GenBank/DDBJ databases">
        <title>Genome sequencing and annotation of Brassica cretica.</title>
        <authorList>
            <person name="Studholme D.J."/>
            <person name="Sarris P."/>
        </authorList>
    </citation>
    <scope>NUCLEOTIDE SEQUENCE</scope>
    <source>
        <strain evidence="1">PFS-109/04</strain>
        <tissue evidence="1">Leaf</tissue>
    </source>
</reference>
<gene>
    <name evidence="1" type="ORF">F2Q69_00059612</name>
</gene>